<dbReference type="eggNOG" id="ENOG502ZFQ2">
    <property type="taxonomic scope" value="Bacteria"/>
</dbReference>
<keyword evidence="1" id="KW-1133">Transmembrane helix</keyword>
<dbReference type="HOGENOM" id="CLU_1265693_0_0_6"/>
<gene>
    <name evidence="2" type="ordered locus">Mmwyl1_1404</name>
</gene>
<name>A6VV54_MARMS</name>
<evidence type="ECO:0000313" key="2">
    <source>
        <dbReference type="EMBL" id="ABR70333.1"/>
    </source>
</evidence>
<dbReference type="EMBL" id="CP000749">
    <property type="protein sequence ID" value="ABR70333.1"/>
    <property type="molecule type" value="Genomic_DNA"/>
</dbReference>
<proteinExistence type="predicted"/>
<dbReference type="OrthoDB" id="346283at2"/>
<sequence length="218" mass="24988">MNRNILFAIVFLILIAPVAAYVFQFGIGFWEKPEEWSDLGGYIGGVYAPILTLLTLSVLFVQIYLQMVQHRQHLVSLQETQLTEYLGELNNELDKEVDDGLTLRHYLIGTYNTLNSIALKDIDLTVVNELNQAHHKLYSMWSGVMACLAYIKTCSNIKSLESTHYPIQKNKVIAYMGPQVCSSLDKHSYAMQLLLKELTDAETIQNIEYEFWRDKSQS</sequence>
<protein>
    <recommendedName>
        <fullName evidence="3">Phage abortive infection protein</fullName>
    </recommendedName>
</protein>
<dbReference type="AlphaFoldDB" id="A6VV54"/>
<organism evidence="2">
    <name type="scientific">Marinomonas sp. (strain MWYL1)</name>
    <dbReference type="NCBI Taxonomy" id="400668"/>
    <lineage>
        <taxon>Bacteria</taxon>
        <taxon>Pseudomonadati</taxon>
        <taxon>Pseudomonadota</taxon>
        <taxon>Gammaproteobacteria</taxon>
        <taxon>Oceanospirillales</taxon>
        <taxon>Oceanospirillaceae</taxon>
        <taxon>Marinomonas</taxon>
    </lineage>
</organism>
<dbReference type="KEGG" id="mmw:Mmwyl1_1404"/>
<accession>A6VV54</accession>
<feature type="transmembrane region" description="Helical" evidence="1">
    <location>
        <begin position="44"/>
        <end position="65"/>
    </location>
</feature>
<keyword evidence="1" id="KW-0472">Membrane</keyword>
<keyword evidence="1" id="KW-0812">Transmembrane</keyword>
<evidence type="ECO:0008006" key="3">
    <source>
        <dbReference type="Google" id="ProtNLM"/>
    </source>
</evidence>
<reference evidence="2" key="1">
    <citation type="submission" date="2007-06" db="EMBL/GenBank/DDBJ databases">
        <title>Complete sequence of Marinomonas sp. MWYL1.</title>
        <authorList>
            <consortium name="US DOE Joint Genome Institute"/>
            <person name="Copeland A."/>
            <person name="Lucas S."/>
            <person name="Lapidus A."/>
            <person name="Barry K."/>
            <person name="Glavina del Rio T."/>
            <person name="Dalin E."/>
            <person name="Tice H."/>
            <person name="Pitluck S."/>
            <person name="Kiss H."/>
            <person name="Brettin T."/>
            <person name="Bruce D."/>
            <person name="Detter J.C."/>
            <person name="Han C."/>
            <person name="Schmutz J."/>
            <person name="Larimer F."/>
            <person name="Land M."/>
            <person name="Hauser L."/>
            <person name="Kyrpides N."/>
            <person name="Kim E."/>
            <person name="Johnston A.W.B."/>
            <person name="Todd J.D."/>
            <person name="Rogers R."/>
            <person name="Wexler M."/>
            <person name="Bond P.L."/>
            <person name="Li Y."/>
            <person name="Richardson P."/>
        </authorList>
    </citation>
    <scope>NUCLEOTIDE SEQUENCE [LARGE SCALE GENOMIC DNA]</scope>
    <source>
        <strain evidence="2">MWYL1</strain>
    </source>
</reference>
<evidence type="ECO:0000256" key="1">
    <source>
        <dbReference type="SAM" id="Phobius"/>
    </source>
</evidence>